<dbReference type="InterPro" id="IPR013762">
    <property type="entry name" value="Integrase-like_cat_sf"/>
</dbReference>
<dbReference type="Pfam" id="PF14659">
    <property type="entry name" value="Phage_int_SAM_3"/>
    <property type="match status" value="1"/>
</dbReference>
<dbReference type="CDD" id="cd01189">
    <property type="entry name" value="INT_ICEBs1_C_like"/>
    <property type="match status" value="1"/>
</dbReference>
<keyword evidence="8" id="KW-1185">Reference proteome</keyword>
<feature type="domain" description="Tyr recombinase" evidence="5">
    <location>
        <begin position="232"/>
        <end position="425"/>
    </location>
</feature>
<evidence type="ECO:0000256" key="3">
    <source>
        <dbReference type="ARBA" id="ARBA00023172"/>
    </source>
</evidence>
<evidence type="ECO:0000259" key="6">
    <source>
        <dbReference type="PROSITE" id="PS51900"/>
    </source>
</evidence>
<name>A0A1C6REB3_9ACTN</name>
<dbReference type="Gene3D" id="1.10.150.130">
    <property type="match status" value="1"/>
</dbReference>
<proteinExistence type="predicted"/>
<dbReference type="PROSITE" id="PS51898">
    <property type="entry name" value="TYR_RECOMBINASE"/>
    <property type="match status" value="1"/>
</dbReference>
<evidence type="ECO:0000256" key="2">
    <source>
        <dbReference type="ARBA" id="ARBA00023125"/>
    </source>
</evidence>
<dbReference type="GO" id="GO:0006310">
    <property type="term" value="P:DNA recombination"/>
    <property type="evidence" value="ECO:0007669"/>
    <property type="project" value="UniProtKB-KW"/>
</dbReference>
<sequence length="447" mass="50614">MIMVCLLSSLSGCLGGWVARANEAGLVYRRCGCRCGQTGRQLGVRCERLAEVDHGRWYFAVQLTGIDERRVRVRRGGFASRAEAERACWVLRQVPGHEAAGMWTLRRWLEFWLSENEGRLRPSTMVNYRGLVNDYLIPQLGHVRMRKLRTRDAQRAMDRISHRHVRGGRLISAGTLNGIRAVLRSALSAARRQGVIDRNPGRGLRLPNGARPRAVVWDAEREKAWNDTGVRPRVAVWGLHQVGRFLEAVQSDPLFALWWLVALRGPRRGEIAGLRWEDINLVDGELTIREQVVVVRGVERLGPPKSAAGVRTLALDEFSVRLLTDLWHRQRRRFGWVDPKQRVFLHEDGRPVRPDWLTRRFAKLVKNVDLPPVRLHDLRHGAAGIASAAGVGLKQIQEDMGHHTPLTTIETYICVFKQIAKQAVRASAELLLQHVRVRASLAGAYQA</sequence>
<evidence type="ECO:0000313" key="7">
    <source>
        <dbReference type="EMBL" id="SCL15423.1"/>
    </source>
</evidence>
<keyword evidence="1" id="KW-0229">DNA integration</keyword>
<evidence type="ECO:0000259" key="5">
    <source>
        <dbReference type="PROSITE" id="PS51898"/>
    </source>
</evidence>
<dbReference type="Pfam" id="PF00589">
    <property type="entry name" value="Phage_integrase"/>
    <property type="match status" value="1"/>
</dbReference>
<keyword evidence="2 4" id="KW-0238">DNA-binding</keyword>
<dbReference type="EMBL" id="FMHU01000001">
    <property type="protein sequence ID" value="SCL15423.1"/>
    <property type="molecule type" value="Genomic_DNA"/>
</dbReference>
<dbReference type="InterPro" id="IPR050090">
    <property type="entry name" value="Tyrosine_recombinase_XerCD"/>
</dbReference>
<dbReference type="STRING" id="47866.GA0074694_1206"/>
<protein>
    <submittedName>
        <fullName evidence="7">Site-specific recombinase XerD</fullName>
    </submittedName>
</protein>
<dbReference type="PANTHER" id="PTHR30349:SF91">
    <property type="entry name" value="INTA PROTEIN"/>
    <property type="match status" value="1"/>
</dbReference>
<dbReference type="SUPFAM" id="SSF56349">
    <property type="entry name" value="DNA breaking-rejoining enzymes"/>
    <property type="match status" value="1"/>
</dbReference>
<dbReference type="PANTHER" id="PTHR30349">
    <property type="entry name" value="PHAGE INTEGRASE-RELATED"/>
    <property type="match status" value="1"/>
</dbReference>
<dbReference type="GO" id="GO:0015074">
    <property type="term" value="P:DNA integration"/>
    <property type="evidence" value="ECO:0007669"/>
    <property type="project" value="UniProtKB-KW"/>
</dbReference>
<organism evidence="7 8">
    <name type="scientific">Micromonospora inyonensis</name>
    <dbReference type="NCBI Taxonomy" id="47866"/>
    <lineage>
        <taxon>Bacteria</taxon>
        <taxon>Bacillati</taxon>
        <taxon>Actinomycetota</taxon>
        <taxon>Actinomycetes</taxon>
        <taxon>Micromonosporales</taxon>
        <taxon>Micromonosporaceae</taxon>
        <taxon>Micromonospora</taxon>
    </lineage>
</organism>
<dbReference type="Proteomes" id="UP000198906">
    <property type="component" value="Unassembled WGS sequence"/>
</dbReference>
<reference evidence="8" key="1">
    <citation type="submission" date="2016-06" db="EMBL/GenBank/DDBJ databases">
        <authorList>
            <person name="Varghese N."/>
        </authorList>
    </citation>
    <scope>NUCLEOTIDE SEQUENCE [LARGE SCALE GENOMIC DNA]</scope>
    <source>
        <strain evidence="8">DSM 46123</strain>
    </source>
</reference>
<dbReference type="InterPro" id="IPR011010">
    <property type="entry name" value="DNA_brk_join_enz"/>
</dbReference>
<dbReference type="GO" id="GO:0003677">
    <property type="term" value="F:DNA binding"/>
    <property type="evidence" value="ECO:0007669"/>
    <property type="project" value="UniProtKB-UniRule"/>
</dbReference>
<dbReference type="InterPro" id="IPR004107">
    <property type="entry name" value="Integrase_SAM-like_N"/>
</dbReference>
<feature type="domain" description="Core-binding (CB)" evidence="6">
    <location>
        <begin position="103"/>
        <end position="191"/>
    </location>
</feature>
<dbReference type="InterPro" id="IPR010998">
    <property type="entry name" value="Integrase_recombinase_N"/>
</dbReference>
<keyword evidence="3" id="KW-0233">DNA recombination</keyword>
<dbReference type="Gene3D" id="1.10.443.10">
    <property type="entry name" value="Intergrase catalytic core"/>
    <property type="match status" value="1"/>
</dbReference>
<gene>
    <name evidence="7" type="ORF">GA0074694_1206</name>
</gene>
<dbReference type="PROSITE" id="PS51900">
    <property type="entry name" value="CB"/>
    <property type="match status" value="1"/>
</dbReference>
<evidence type="ECO:0000256" key="4">
    <source>
        <dbReference type="PROSITE-ProRule" id="PRU01248"/>
    </source>
</evidence>
<dbReference type="InterPro" id="IPR044068">
    <property type="entry name" value="CB"/>
</dbReference>
<dbReference type="AlphaFoldDB" id="A0A1C6REB3"/>
<evidence type="ECO:0000256" key="1">
    <source>
        <dbReference type="ARBA" id="ARBA00022908"/>
    </source>
</evidence>
<evidence type="ECO:0000313" key="8">
    <source>
        <dbReference type="Proteomes" id="UP000198906"/>
    </source>
</evidence>
<accession>A0A1C6REB3</accession>
<dbReference type="InterPro" id="IPR002104">
    <property type="entry name" value="Integrase_catalytic"/>
</dbReference>